<feature type="coiled-coil region" evidence="1">
    <location>
        <begin position="34"/>
        <end position="134"/>
    </location>
</feature>
<dbReference type="Proteomes" id="UP000001819">
    <property type="component" value="Chromosome X"/>
</dbReference>
<accession>A0A6I8VKK1</accession>
<evidence type="ECO:0000256" key="1">
    <source>
        <dbReference type="SAM" id="Coils"/>
    </source>
</evidence>
<dbReference type="InParanoid" id="A0A6I8VKK1"/>
<evidence type="ECO:0000313" key="3">
    <source>
        <dbReference type="RefSeq" id="XP_015042876.2"/>
    </source>
</evidence>
<proteinExistence type="predicted"/>
<protein>
    <submittedName>
        <fullName evidence="3">M protein, serotype 2.1</fullName>
    </submittedName>
</protein>
<dbReference type="KEGG" id="dpo:6900523"/>
<keyword evidence="1" id="KW-0175">Coiled coil</keyword>
<keyword evidence="2" id="KW-1185">Reference proteome</keyword>
<reference evidence="3" key="1">
    <citation type="submission" date="2025-08" db="UniProtKB">
        <authorList>
            <consortium name="RefSeq"/>
        </authorList>
    </citation>
    <scope>IDENTIFICATION</scope>
    <source>
        <strain evidence="3">MV-25-SWS-2005</strain>
        <tissue evidence="3">Whole body</tissue>
    </source>
</reference>
<sequence length="309" mass="35913">MGMETPIKHYDPVFEMEQLFFQLETNSTSSSSMLKEYQEKISTQTLVIKTLEQKLTKLEAETKSNNRMLVGQKAEIEKYHVAIGQLNQRLADLQSEIKSPMDYTAKIRSRQSSIARLEEKLARLQEQSTGQSQIFPFRLFSDLRISRLSKRIAEHQKYLQADINSNAEREKPAKECREQTALIKDLEAKLARLDADTKSRNINMEERLAKLELEGESKMKMIRASQGKIGQHENTTKQLRKSITDLKLLIEETSANNSSVEGLHLKLQSYLAKQEENEKLLDSYKVQLKERNDQINLLELKRTKKQRRR</sequence>
<gene>
    <name evidence="3" type="primary">LOC6900523</name>
</gene>
<organism evidence="2 3">
    <name type="scientific">Drosophila pseudoobscura pseudoobscura</name>
    <name type="common">Fruit fly</name>
    <dbReference type="NCBI Taxonomy" id="46245"/>
    <lineage>
        <taxon>Eukaryota</taxon>
        <taxon>Metazoa</taxon>
        <taxon>Ecdysozoa</taxon>
        <taxon>Arthropoda</taxon>
        <taxon>Hexapoda</taxon>
        <taxon>Insecta</taxon>
        <taxon>Pterygota</taxon>
        <taxon>Neoptera</taxon>
        <taxon>Endopterygota</taxon>
        <taxon>Diptera</taxon>
        <taxon>Brachycera</taxon>
        <taxon>Muscomorpha</taxon>
        <taxon>Ephydroidea</taxon>
        <taxon>Drosophilidae</taxon>
        <taxon>Drosophila</taxon>
        <taxon>Sophophora</taxon>
    </lineage>
</organism>
<dbReference type="AlphaFoldDB" id="A0A6I8VKK1"/>
<name>A0A6I8VKK1_DROPS</name>
<evidence type="ECO:0000313" key="2">
    <source>
        <dbReference type="Proteomes" id="UP000001819"/>
    </source>
</evidence>
<dbReference type="RefSeq" id="XP_015042876.2">
    <property type="nucleotide sequence ID" value="XM_015187390.2"/>
</dbReference>